<dbReference type="Pfam" id="PF14437">
    <property type="entry name" value="MafB19-deam"/>
    <property type="match status" value="1"/>
</dbReference>
<comment type="caution">
    <text evidence="5">The sequence shown here is derived from an EMBL/GenBank/DDBJ whole genome shotgun (WGS) entry which is preliminary data.</text>
</comment>
<dbReference type="InterPro" id="IPR016193">
    <property type="entry name" value="Cytidine_deaminase-like"/>
</dbReference>
<dbReference type="Proteomes" id="UP001648503">
    <property type="component" value="Unassembled WGS sequence"/>
</dbReference>
<evidence type="ECO:0000313" key="6">
    <source>
        <dbReference type="Proteomes" id="UP001648503"/>
    </source>
</evidence>
<name>A0ABQ8FIC4_9FUNG</name>
<dbReference type="CDD" id="cd01285">
    <property type="entry name" value="nucleoside_deaminase"/>
    <property type="match status" value="1"/>
</dbReference>
<evidence type="ECO:0000256" key="3">
    <source>
        <dbReference type="SAM" id="MobiDB-lite"/>
    </source>
</evidence>
<feature type="compositionally biased region" description="Basic and acidic residues" evidence="3">
    <location>
        <begin position="266"/>
        <end position="285"/>
    </location>
</feature>
<dbReference type="PANTHER" id="PTHR11079:SF156">
    <property type="entry name" value="INACTIVE TRNA-SPECIFIC ADENOSINE DEAMINASE-LIKE PROTEIN 3-RELATED"/>
    <property type="match status" value="1"/>
</dbReference>
<dbReference type="PANTHER" id="PTHR11079">
    <property type="entry name" value="CYTOSINE DEAMINASE FAMILY MEMBER"/>
    <property type="match status" value="1"/>
</dbReference>
<reference evidence="5 6" key="1">
    <citation type="submission" date="2021-02" db="EMBL/GenBank/DDBJ databases">
        <title>Variation within the Batrachochytrium salamandrivorans European outbreak.</title>
        <authorList>
            <person name="Kelly M."/>
            <person name="Pasmans F."/>
            <person name="Shea T.P."/>
            <person name="Munoz J.F."/>
            <person name="Carranza S."/>
            <person name="Cuomo C.A."/>
            <person name="Martel A."/>
        </authorList>
    </citation>
    <scope>NUCLEOTIDE SEQUENCE [LARGE SCALE GENOMIC DNA]</scope>
    <source>
        <strain evidence="5 6">AMFP18/2</strain>
    </source>
</reference>
<evidence type="ECO:0000256" key="1">
    <source>
        <dbReference type="ARBA" id="ARBA00022694"/>
    </source>
</evidence>
<feature type="region of interest" description="Disordered" evidence="3">
    <location>
        <begin position="9"/>
        <end position="43"/>
    </location>
</feature>
<feature type="compositionally biased region" description="Basic and acidic residues" evidence="3">
    <location>
        <begin position="15"/>
        <end position="25"/>
    </location>
</feature>
<feature type="compositionally biased region" description="Polar residues" evidence="3">
    <location>
        <begin position="27"/>
        <end position="39"/>
    </location>
</feature>
<keyword evidence="6" id="KW-1185">Reference proteome</keyword>
<organism evidence="5 6">
    <name type="scientific">Batrachochytrium salamandrivorans</name>
    <dbReference type="NCBI Taxonomy" id="1357716"/>
    <lineage>
        <taxon>Eukaryota</taxon>
        <taxon>Fungi</taxon>
        <taxon>Fungi incertae sedis</taxon>
        <taxon>Chytridiomycota</taxon>
        <taxon>Chytridiomycota incertae sedis</taxon>
        <taxon>Chytridiomycetes</taxon>
        <taxon>Rhizophydiales</taxon>
        <taxon>Rhizophydiales incertae sedis</taxon>
        <taxon>Batrachochytrium</taxon>
    </lineage>
</organism>
<dbReference type="EMBL" id="JAFCIX010000102">
    <property type="protein sequence ID" value="KAH6598695.1"/>
    <property type="molecule type" value="Genomic_DNA"/>
</dbReference>
<proteinExistence type="inferred from homology"/>
<feature type="domain" description="CMP/dCMP-type deaminase" evidence="4">
    <location>
        <begin position="183"/>
        <end position="393"/>
    </location>
</feature>
<keyword evidence="1" id="KW-0819">tRNA processing</keyword>
<accession>A0ABQ8FIC4</accession>
<feature type="region of interest" description="Disordered" evidence="3">
    <location>
        <begin position="257"/>
        <end position="322"/>
    </location>
</feature>
<evidence type="ECO:0000259" key="4">
    <source>
        <dbReference type="PROSITE" id="PS51747"/>
    </source>
</evidence>
<dbReference type="InterPro" id="IPR002125">
    <property type="entry name" value="CMP_dCMP_dom"/>
</dbReference>
<comment type="similarity">
    <text evidence="2">Belongs to the cytidine and deoxycytidylate deaminase family. ADAT3 subfamily.</text>
</comment>
<dbReference type="PROSITE" id="PS51747">
    <property type="entry name" value="CYT_DCMP_DEAMINASES_2"/>
    <property type="match status" value="1"/>
</dbReference>
<dbReference type="InterPro" id="IPR058535">
    <property type="entry name" value="MafB19-deam"/>
</dbReference>
<dbReference type="SUPFAM" id="SSF53927">
    <property type="entry name" value="Cytidine deaminase-like"/>
    <property type="match status" value="1"/>
</dbReference>
<sequence>MQLVVKGLRAVGEAEGTRDNRDGSDLHSLSSEGQRSRYQTAEPVLADTHTRTFDPIQVYTAIVAPQSVARLLKALSTHLPLCPSLHHLKRVRRIEAPSTADATSSASPQVQVILTLVSQTTLAELEELLSTTEIQILAITQCQVSRWPAYTRAQFDIWKLYWPMGFHASATDKLIVLSDPEILVAAAHMDLATQLAHTHPTCDSSDAACEHVGAVMVDPKLNRVVATGVDQRYTLHPLSHATMECIQKVASVERHRRKRLVNGPSKEADQPRWLDERVQVDDTHAGTKRKMRPDEAGADGKGELSTPWATADSPASTDRMGDRSFTEPTHLGEYLCTGLDLYLTREPCTMCAMALVHSRIRRVIYGESRVDGAIGSAYKLHVHPSLNHHYQVFRGFVVDDNTK</sequence>
<dbReference type="Gene3D" id="3.40.140.10">
    <property type="entry name" value="Cytidine Deaminase, domain 2"/>
    <property type="match status" value="1"/>
</dbReference>
<evidence type="ECO:0000313" key="5">
    <source>
        <dbReference type="EMBL" id="KAH6598695.1"/>
    </source>
</evidence>
<evidence type="ECO:0000256" key="2">
    <source>
        <dbReference type="ARBA" id="ARBA00038160"/>
    </source>
</evidence>
<feature type="compositionally biased region" description="Basic and acidic residues" evidence="3">
    <location>
        <begin position="292"/>
        <end position="302"/>
    </location>
</feature>
<gene>
    <name evidence="5" type="ORF">BASA50_003729</name>
</gene>
<protein>
    <recommendedName>
        <fullName evidence="4">CMP/dCMP-type deaminase domain-containing protein</fullName>
    </recommendedName>
</protein>